<sequence length="388" mass="40472">MGVDGGGGDGRLAAVVALAQAVACAQTPRETARAAAIGALGALGGCFAAISAWEREAGRLRVLVNVGELAPGEQEFPEDEWYPVRDFPEIADFLHEPGAGGDAPHAWVETAEGPPPAREPGPGPGRRMATLRRRGRGCCVVAPIVLHGRAWGELYVARPVGDPVFGRDDARLAAVLAAVTATGIAQTERLAEARRLAFTDPLTGLANRRAVDIRLDEALARHRADGTTVSLVVCDINGLKQVNDTLGHAVGDRLLERFGSVLSVCGAMLPGALAARLGGDEFCLIAEGPPAEEVVRAATELCHRAAKLDLGEGVACGVASTGHPIGRVRSARRLFRLADAAQYRAKAARAAEPVVAGDEGPDDPVVRLADASTAIPVAGPERRHFRGR</sequence>
<dbReference type="CDD" id="cd01949">
    <property type="entry name" value="GGDEF"/>
    <property type="match status" value="1"/>
</dbReference>
<proteinExistence type="predicted"/>
<name>A0ABX1BVX7_9ACTN</name>
<dbReference type="EMBL" id="JAATEN010000005">
    <property type="protein sequence ID" value="NJQ00596.1"/>
    <property type="molecule type" value="Genomic_DNA"/>
</dbReference>
<comment type="caution">
    <text evidence="3">The sequence shown here is derived from an EMBL/GenBank/DDBJ whole genome shotgun (WGS) entry which is preliminary data.</text>
</comment>
<dbReference type="InterPro" id="IPR029016">
    <property type="entry name" value="GAF-like_dom_sf"/>
</dbReference>
<dbReference type="Pfam" id="PF00990">
    <property type="entry name" value="GGDEF"/>
    <property type="match status" value="1"/>
</dbReference>
<dbReference type="PANTHER" id="PTHR45138:SF24">
    <property type="entry name" value="DIGUANYLATE CYCLASE DGCC-RELATED"/>
    <property type="match status" value="1"/>
</dbReference>
<dbReference type="PANTHER" id="PTHR45138">
    <property type="entry name" value="REGULATORY COMPONENTS OF SENSORY TRANSDUCTION SYSTEM"/>
    <property type="match status" value="1"/>
</dbReference>
<reference evidence="3 4" key="1">
    <citation type="submission" date="2020-03" db="EMBL/GenBank/DDBJ databases">
        <title>WGS of actinomycetes isolated from Thailand.</title>
        <authorList>
            <person name="Thawai C."/>
        </authorList>
    </citation>
    <scope>NUCLEOTIDE SEQUENCE [LARGE SCALE GENOMIC DNA]</scope>
    <source>
        <strain evidence="3 4">PLAI 1-29</strain>
    </source>
</reference>
<dbReference type="Proteomes" id="UP000695264">
    <property type="component" value="Unassembled WGS sequence"/>
</dbReference>
<evidence type="ECO:0000313" key="4">
    <source>
        <dbReference type="Proteomes" id="UP000695264"/>
    </source>
</evidence>
<evidence type="ECO:0000259" key="2">
    <source>
        <dbReference type="PROSITE" id="PS50887"/>
    </source>
</evidence>
<dbReference type="SUPFAM" id="SSF55781">
    <property type="entry name" value="GAF domain-like"/>
    <property type="match status" value="1"/>
</dbReference>
<keyword evidence="4" id="KW-1185">Reference proteome</keyword>
<dbReference type="PROSITE" id="PS50887">
    <property type="entry name" value="GGDEF"/>
    <property type="match status" value="1"/>
</dbReference>
<evidence type="ECO:0000256" key="1">
    <source>
        <dbReference type="SAM" id="MobiDB-lite"/>
    </source>
</evidence>
<evidence type="ECO:0000313" key="3">
    <source>
        <dbReference type="EMBL" id="NJQ00596.1"/>
    </source>
</evidence>
<feature type="domain" description="GGDEF" evidence="2">
    <location>
        <begin position="227"/>
        <end position="359"/>
    </location>
</feature>
<dbReference type="RefSeq" id="WP_168101201.1">
    <property type="nucleotide sequence ID" value="NZ_JAATEN010000005.1"/>
</dbReference>
<dbReference type="InterPro" id="IPR000160">
    <property type="entry name" value="GGDEF_dom"/>
</dbReference>
<gene>
    <name evidence="3" type="ORF">HCK00_08595</name>
</gene>
<protein>
    <submittedName>
        <fullName evidence="3">GGDEF domain-containing protein</fullName>
    </submittedName>
</protein>
<dbReference type="NCBIfam" id="TIGR00254">
    <property type="entry name" value="GGDEF"/>
    <property type="match status" value="1"/>
</dbReference>
<dbReference type="Gene3D" id="3.30.450.40">
    <property type="match status" value="1"/>
</dbReference>
<dbReference type="Gene3D" id="3.30.70.270">
    <property type="match status" value="1"/>
</dbReference>
<accession>A0ABX1BVX7</accession>
<feature type="compositionally biased region" description="Pro residues" evidence="1">
    <location>
        <begin position="113"/>
        <end position="123"/>
    </location>
</feature>
<dbReference type="SUPFAM" id="SSF55073">
    <property type="entry name" value="Nucleotide cyclase"/>
    <property type="match status" value="1"/>
</dbReference>
<feature type="region of interest" description="Disordered" evidence="1">
    <location>
        <begin position="101"/>
        <end position="125"/>
    </location>
</feature>
<organism evidence="3 4">
    <name type="scientific">Streptomyces zingiberis</name>
    <dbReference type="NCBI Taxonomy" id="2053010"/>
    <lineage>
        <taxon>Bacteria</taxon>
        <taxon>Bacillati</taxon>
        <taxon>Actinomycetota</taxon>
        <taxon>Actinomycetes</taxon>
        <taxon>Kitasatosporales</taxon>
        <taxon>Streptomycetaceae</taxon>
        <taxon>Streptomyces</taxon>
    </lineage>
</organism>
<dbReference type="InterPro" id="IPR043128">
    <property type="entry name" value="Rev_trsase/Diguanyl_cyclase"/>
</dbReference>
<dbReference type="InterPro" id="IPR050469">
    <property type="entry name" value="Diguanylate_Cyclase"/>
</dbReference>
<dbReference type="InterPro" id="IPR029787">
    <property type="entry name" value="Nucleotide_cyclase"/>
</dbReference>
<dbReference type="SMART" id="SM00267">
    <property type="entry name" value="GGDEF"/>
    <property type="match status" value="1"/>
</dbReference>